<accession>Q2FSD0</accession>
<dbReference type="PROSITE" id="PS00092">
    <property type="entry name" value="N6_MTASE"/>
    <property type="match status" value="1"/>
</dbReference>
<dbReference type="AlphaFoldDB" id="Q2FSD0"/>
<protein>
    <recommendedName>
        <fullName evidence="2">Methyltransferase-like protein 5</fullName>
    </recommendedName>
</protein>
<organism evidence="4 5">
    <name type="scientific">Methanospirillum hungatei JF-1 (strain ATCC 27890 / DSM 864 / NBRC 100397 / JF-1)</name>
    <dbReference type="NCBI Taxonomy" id="323259"/>
    <lineage>
        <taxon>Archaea</taxon>
        <taxon>Methanobacteriati</taxon>
        <taxon>Methanobacteriota</taxon>
        <taxon>Stenosarchaea group</taxon>
        <taxon>Methanomicrobia</taxon>
        <taxon>Methanomicrobiales</taxon>
        <taxon>Methanospirillaceae</taxon>
        <taxon>Methanospirillum</taxon>
    </lineage>
</organism>
<gene>
    <name evidence="4" type="ordered locus">Mhun_2614</name>
</gene>
<dbReference type="PANTHER" id="PTHR23290">
    <property type="entry name" value="RRNA N6-ADENOSINE-METHYLTRANSFERASE METTL5"/>
    <property type="match status" value="1"/>
</dbReference>
<dbReference type="RefSeq" id="WP_011449568.1">
    <property type="nucleotide sequence ID" value="NC_007796.1"/>
</dbReference>
<dbReference type="GO" id="GO:0003676">
    <property type="term" value="F:nucleic acid binding"/>
    <property type="evidence" value="ECO:0007669"/>
    <property type="project" value="InterPro"/>
</dbReference>
<dbReference type="InterPro" id="IPR051720">
    <property type="entry name" value="rRNA_MeTrfase/Polyamine_Synth"/>
</dbReference>
<dbReference type="Gene3D" id="3.40.50.150">
    <property type="entry name" value="Vaccinia Virus protein VP39"/>
    <property type="match status" value="1"/>
</dbReference>
<dbReference type="STRING" id="323259.Mhun_2614"/>
<dbReference type="FunCoup" id="Q2FSD0">
    <property type="interactions" value="69"/>
</dbReference>
<dbReference type="OrthoDB" id="31271at2157"/>
<dbReference type="Proteomes" id="UP000001941">
    <property type="component" value="Chromosome"/>
</dbReference>
<feature type="domain" description="Methyltransferase small" evidence="3">
    <location>
        <begin position="45"/>
        <end position="130"/>
    </location>
</feature>
<reference evidence="5" key="1">
    <citation type="journal article" date="2016" name="Stand. Genomic Sci.">
        <title>Complete genome sequence of Methanospirillum hungatei type strain JF1.</title>
        <authorList>
            <person name="Gunsalus R.P."/>
            <person name="Cook L.E."/>
            <person name="Crable B."/>
            <person name="Rohlin L."/>
            <person name="McDonald E."/>
            <person name="Mouttaki H."/>
            <person name="Sieber J.R."/>
            <person name="Poweleit N."/>
            <person name="Zhou H."/>
            <person name="Lapidus A.L."/>
            <person name="Daligault H.E."/>
            <person name="Land M."/>
            <person name="Gilna P."/>
            <person name="Ivanova N."/>
            <person name="Kyrpides N."/>
            <person name="Culley D.E."/>
            <person name="McInerney M.J."/>
        </authorList>
    </citation>
    <scope>NUCLEOTIDE SEQUENCE [LARGE SCALE GENOMIC DNA]</scope>
    <source>
        <strain evidence="5">ATCC 27890 / DSM 864 / NBRC 100397 / JF-1</strain>
    </source>
</reference>
<dbReference type="CDD" id="cd02440">
    <property type="entry name" value="AdoMet_MTases"/>
    <property type="match status" value="1"/>
</dbReference>
<evidence type="ECO:0000259" key="3">
    <source>
        <dbReference type="Pfam" id="PF05175"/>
    </source>
</evidence>
<dbReference type="PANTHER" id="PTHR23290:SF0">
    <property type="entry name" value="RRNA N6-ADENOSINE-METHYLTRANSFERASE METTL5"/>
    <property type="match status" value="1"/>
</dbReference>
<name>Q2FSD0_METHJ</name>
<dbReference type="GO" id="GO:0032259">
    <property type="term" value="P:methylation"/>
    <property type="evidence" value="ECO:0007669"/>
    <property type="project" value="UniProtKB-KW"/>
</dbReference>
<keyword evidence="5" id="KW-1185">Reference proteome</keyword>
<dbReference type="GO" id="GO:0008757">
    <property type="term" value="F:S-adenosylmethionine-dependent methyltransferase activity"/>
    <property type="evidence" value="ECO:0007669"/>
    <property type="project" value="UniProtKB-ARBA"/>
</dbReference>
<proteinExistence type="inferred from homology"/>
<comment type="similarity">
    <text evidence="1">Belongs to the methyltransferase superfamily. PrmA family.</text>
</comment>
<evidence type="ECO:0000313" key="5">
    <source>
        <dbReference type="Proteomes" id="UP000001941"/>
    </source>
</evidence>
<dbReference type="eggNOG" id="arCOG00910">
    <property type="taxonomic scope" value="Archaea"/>
</dbReference>
<dbReference type="EMBL" id="CP000254">
    <property type="protein sequence ID" value="ABD42311.1"/>
    <property type="molecule type" value="Genomic_DNA"/>
</dbReference>
<keyword evidence="4" id="KW-0808">Transferase</keyword>
<sequence length="202" mass="22158">MKLRQLEMLLQRVSGFDNPSAEREQYQTPAPLAARLIHMAMLAGDITDRTVLDLGCGTGILAIGAALLGAEVVAVEDDVEAIRIAEANARDLGCSIRFIKTDVAGEEALALIPDCDTVIMNPPFGAQTEHADRPFLDMALLKAHVIYGIFNAGSGPFITEYIRGRGEITTSVLAGLTIPRTFWFHTRDRYEIPVEIHVIRRN</sequence>
<dbReference type="InterPro" id="IPR007848">
    <property type="entry name" value="Small_mtfrase_dom"/>
</dbReference>
<dbReference type="Pfam" id="PF05175">
    <property type="entry name" value="MTS"/>
    <property type="match status" value="1"/>
</dbReference>
<evidence type="ECO:0000256" key="1">
    <source>
        <dbReference type="ARBA" id="ARBA00009741"/>
    </source>
</evidence>
<keyword evidence="4" id="KW-0489">Methyltransferase</keyword>
<dbReference type="EnsemblBacteria" id="ABD42311">
    <property type="protein sequence ID" value="ABD42311"/>
    <property type="gene ID" value="Mhun_2614"/>
</dbReference>
<evidence type="ECO:0000256" key="2">
    <source>
        <dbReference type="ARBA" id="ARBA00041374"/>
    </source>
</evidence>
<dbReference type="KEGG" id="mhu:Mhun_2614"/>
<dbReference type="PRINTS" id="PR00507">
    <property type="entry name" value="N12N6MTFRASE"/>
</dbReference>
<dbReference type="SUPFAM" id="SSF53335">
    <property type="entry name" value="S-adenosyl-L-methionine-dependent methyltransferases"/>
    <property type="match status" value="1"/>
</dbReference>
<dbReference type="HOGENOM" id="CLU_074702_1_0_2"/>
<dbReference type="InterPro" id="IPR002052">
    <property type="entry name" value="DNA_methylase_N6_adenine_CS"/>
</dbReference>
<dbReference type="GeneID" id="3922324"/>
<evidence type="ECO:0000313" key="4">
    <source>
        <dbReference type="EMBL" id="ABD42311.1"/>
    </source>
</evidence>
<dbReference type="InParanoid" id="Q2FSD0"/>
<dbReference type="InterPro" id="IPR029063">
    <property type="entry name" value="SAM-dependent_MTases_sf"/>
</dbReference>